<keyword evidence="1" id="KW-0812">Transmembrane</keyword>
<evidence type="ECO:0000256" key="1">
    <source>
        <dbReference type="SAM" id="Phobius"/>
    </source>
</evidence>
<feature type="transmembrane region" description="Helical" evidence="1">
    <location>
        <begin position="6"/>
        <end position="26"/>
    </location>
</feature>
<sequence>MAEEKTFRYGLIILGFFLVMVGMFIMSVEKPHIYITFCTLGILIIAVGIVWSMCQCYPKHCSVCVCVGSRTGAHRDMGRWCSTLSPMSFSPSGTGCLQTSASGGDLRHTTITAFLSSALSLSAHRTPLPKGDGMAKEGCPFLTSLLPPLAFSAPRGVKVSRKCGMARSPEGWQQIPCKNKGLGPIMLPLKVECLSSVQLCAESCLISHP</sequence>
<dbReference type="Ensembl" id="ENSVKKT00000016896.1">
    <property type="protein sequence ID" value="ENSVKKP00000016496.1"/>
    <property type="gene ID" value="ENSVKKG00000011272.1"/>
</dbReference>
<dbReference type="InterPro" id="IPR029181">
    <property type="entry name" value="Barttin"/>
</dbReference>
<evidence type="ECO:0000313" key="2">
    <source>
        <dbReference type="Ensembl" id="ENSVKKP00000016496.1"/>
    </source>
</evidence>
<keyword evidence="3" id="KW-1185">Reference proteome</keyword>
<dbReference type="AlphaFoldDB" id="A0A8D2L470"/>
<reference evidence="2" key="2">
    <citation type="submission" date="2025-09" db="UniProtKB">
        <authorList>
            <consortium name="Ensembl"/>
        </authorList>
    </citation>
    <scope>IDENTIFICATION</scope>
</reference>
<keyword evidence="1" id="KW-1133">Transmembrane helix</keyword>
<protein>
    <recommendedName>
        <fullName evidence="4">Barttin</fullName>
    </recommendedName>
</protein>
<feature type="transmembrane region" description="Helical" evidence="1">
    <location>
        <begin position="33"/>
        <end position="53"/>
    </location>
</feature>
<dbReference type="Pfam" id="PF15462">
    <property type="entry name" value="Barttin"/>
    <property type="match status" value="1"/>
</dbReference>
<dbReference type="PANTHER" id="PTHR28399">
    <property type="entry name" value="BARTTIN"/>
    <property type="match status" value="1"/>
</dbReference>
<dbReference type="GO" id="GO:0016323">
    <property type="term" value="C:basolateral plasma membrane"/>
    <property type="evidence" value="ECO:0007669"/>
    <property type="project" value="TreeGrafter"/>
</dbReference>
<dbReference type="GO" id="GO:0017081">
    <property type="term" value="F:chloride channel regulator activity"/>
    <property type="evidence" value="ECO:0007669"/>
    <property type="project" value="TreeGrafter"/>
</dbReference>
<name>A0A8D2L470_VARKO</name>
<evidence type="ECO:0008006" key="4">
    <source>
        <dbReference type="Google" id="ProtNLM"/>
    </source>
</evidence>
<dbReference type="GO" id="GO:0006821">
    <property type="term" value="P:chloride transport"/>
    <property type="evidence" value="ECO:0007669"/>
    <property type="project" value="InterPro"/>
</dbReference>
<dbReference type="Proteomes" id="UP000694545">
    <property type="component" value="Unplaced"/>
</dbReference>
<organism evidence="2 3">
    <name type="scientific">Varanus komodoensis</name>
    <name type="common">Komodo dragon</name>
    <dbReference type="NCBI Taxonomy" id="61221"/>
    <lineage>
        <taxon>Eukaryota</taxon>
        <taxon>Metazoa</taxon>
        <taxon>Chordata</taxon>
        <taxon>Craniata</taxon>
        <taxon>Vertebrata</taxon>
        <taxon>Euteleostomi</taxon>
        <taxon>Lepidosauria</taxon>
        <taxon>Squamata</taxon>
        <taxon>Bifurcata</taxon>
        <taxon>Unidentata</taxon>
        <taxon>Episquamata</taxon>
        <taxon>Toxicofera</taxon>
        <taxon>Anguimorpha</taxon>
        <taxon>Paleoanguimorpha</taxon>
        <taxon>Varanoidea</taxon>
        <taxon>Varanidae</taxon>
        <taxon>Varanus</taxon>
    </lineage>
</organism>
<evidence type="ECO:0000313" key="3">
    <source>
        <dbReference type="Proteomes" id="UP000694545"/>
    </source>
</evidence>
<accession>A0A8D2L470</accession>
<keyword evidence="1" id="KW-0472">Membrane</keyword>
<proteinExistence type="predicted"/>
<reference evidence="2" key="1">
    <citation type="submission" date="2025-08" db="UniProtKB">
        <authorList>
            <consortium name="Ensembl"/>
        </authorList>
    </citation>
    <scope>IDENTIFICATION</scope>
</reference>
<dbReference type="PANTHER" id="PTHR28399:SF1">
    <property type="entry name" value="BARTTIN"/>
    <property type="match status" value="1"/>
</dbReference>